<dbReference type="PANTHER" id="PTHR10889">
    <property type="entry name" value="DEOXYRIBOSE-PHOSPHATE ALDOLASE"/>
    <property type="match status" value="1"/>
</dbReference>
<feature type="active site" description="Proton donor/acceptor" evidence="6">
    <location>
        <position position="93"/>
    </location>
</feature>
<dbReference type="GO" id="GO:0004139">
    <property type="term" value="F:deoxyribose-phosphate aldolase activity"/>
    <property type="evidence" value="ECO:0007669"/>
    <property type="project" value="UniProtKB-UniRule"/>
</dbReference>
<evidence type="ECO:0000256" key="4">
    <source>
        <dbReference type="ARBA" id="ARBA00023270"/>
    </source>
</evidence>
<reference evidence="7 8" key="1">
    <citation type="journal article" date="2011" name="PLoS ONE">
        <title>Haloquadratum walsbyi: limited diversity in a global pond.</title>
        <authorList>
            <person name="Dyall-Smith M."/>
            <person name="Pfeiffer F."/>
            <person name="Klee K."/>
            <person name="Palm P."/>
            <person name="Gross K."/>
            <person name="Schuster S.C."/>
            <person name="Rampp M."/>
            <person name="Oesterhelt D."/>
        </authorList>
    </citation>
    <scope>NUCLEOTIDE SEQUENCE [LARGE SCALE GENOMIC DNA]</scope>
    <source>
        <strain evidence="8">DSM 16854 / JCM 12705 / C23</strain>
    </source>
</reference>
<dbReference type="SMART" id="SM01133">
    <property type="entry name" value="DeoC"/>
    <property type="match status" value="1"/>
</dbReference>
<comment type="subcellular location">
    <subcellularLocation>
        <location evidence="6">Cytoplasm</location>
    </subcellularLocation>
</comment>
<dbReference type="SUPFAM" id="SSF51569">
    <property type="entry name" value="Aldolase"/>
    <property type="match status" value="1"/>
</dbReference>
<dbReference type="EC" id="4.1.2.4" evidence="6"/>
<sequence>MNIEELAARIDHTVLGPTTTMDEVTDVLSDAAAYGMNACIPPCYLDAAGDTDMVTDSGVTLVSVIGFPHGQHASIAKREEAVTAWQAGADEIDVVLNIGRLKTSATETVTHDIAEVVAAVPIPVKVIIETTLLNDDEKRRACKVAVDADADFIKTSTGFANGGATTADVEVLSSYLPVKASGGISSYETAKSMLDAGAERIGASAGVEILEDAPDVYYD</sequence>
<feature type="active site" description="Proton donor/acceptor" evidence="6">
    <location>
        <position position="179"/>
    </location>
</feature>
<dbReference type="EMBL" id="FR746099">
    <property type="protein sequence ID" value="CCC41504.1"/>
    <property type="molecule type" value="Genomic_DNA"/>
</dbReference>
<dbReference type="HAMAP" id="MF_00114">
    <property type="entry name" value="DeoC_type1"/>
    <property type="match status" value="1"/>
</dbReference>
<dbReference type="KEGG" id="hwc:Hqrw_3767"/>
<dbReference type="Gene3D" id="3.20.20.70">
    <property type="entry name" value="Aldolase class I"/>
    <property type="match status" value="1"/>
</dbReference>
<dbReference type="InterPro" id="IPR028581">
    <property type="entry name" value="DeoC_typeI"/>
</dbReference>
<dbReference type="Pfam" id="PF01791">
    <property type="entry name" value="DeoC"/>
    <property type="match status" value="1"/>
</dbReference>
<evidence type="ECO:0000256" key="2">
    <source>
        <dbReference type="ARBA" id="ARBA00022490"/>
    </source>
</evidence>
<feature type="active site" description="Schiff-base intermediate with acetaldehyde" evidence="6">
    <location>
        <position position="154"/>
    </location>
</feature>
<evidence type="ECO:0000256" key="3">
    <source>
        <dbReference type="ARBA" id="ARBA00023239"/>
    </source>
</evidence>
<dbReference type="UniPathway" id="UPA00002">
    <property type="reaction ID" value="UER00468"/>
</dbReference>
<dbReference type="CDD" id="cd00959">
    <property type="entry name" value="DeoC"/>
    <property type="match status" value="1"/>
</dbReference>
<name>G0LN34_HALWC</name>
<dbReference type="GO" id="GO:0006018">
    <property type="term" value="P:2-deoxyribose 1-phosphate catabolic process"/>
    <property type="evidence" value="ECO:0007669"/>
    <property type="project" value="UniProtKB-UniRule"/>
</dbReference>
<evidence type="ECO:0000256" key="5">
    <source>
        <dbReference type="ARBA" id="ARBA00048791"/>
    </source>
</evidence>
<proteinExistence type="inferred from homology"/>
<dbReference type="InterPro" id="IPR002915">
    <property type="entry name" value="DeoC/FbaB/LacD_aldolase"/>
</dbReference>
<keyword evidence="2 6" id="KW-0963">Cytoplasm</keyword>
<accession>G0LN34</accession>
<comment type="catalytic activity">
    <reaction evidence="5 6">
        <text>2-deoxy-D-ribose 5-phosphate = D-glyceraldehyde 3-phosphate + acetaldehyde</text>
        <dbReference type="Rhea" id="RHEA:12821"/>
        <dbReference type="ChEBI" id="CHEBI:15343"/>
        <dbReference type="ChEBI" id="CHEBI:59776"/>
        <dbReference type="ChEBI" id="CHEBI:62877"/>
        <dbReference type="EC" id="4.1.2.4"/>
    </reaction>
</comment>
<protein>
    <recommendedName>
        <fullName evidence="6">Deoxyribose-phosphate aldolase</fullName>
        <shortName evidence="6">DERA</shortName>
        <ecNumber evidence="6">4.1.2.4</ecNumber>
    </recommendedName>
    <alternativeName>
        <fullName evidence="6">2-deoxy-D-ribose 5-phosphate aldolase</fullName>
    </alternativeName>
    <alternativeName>
        <fullName evidence="6">Phosphodeoxyriboaldolase</fullName>
        <shortName evidence="6">Deoxyriboaldolase</shortName>
    </alternativeName>
</protein>
<keyword evidence="4 6" id="KW-0704">Schiff base</keyword>
<dbReference type="PIRSF" id="PIRSF001357">
    <property type="entry name" value="DeoC"/>
    <property type="match status" value="1"/>
</dbReference>
<comment type="pathway">
    <text evidence="6">Carbohydrate degradation; 2-deoxy-D-ribose 1-phosphate degradation; D-glyceraldehyde 3-phosphate and acetaldehyde from 2-deoxy-alpha-D-ribose 1-phosphate: step 2/2.</text>
</comment>
<comment type="function">
    <text evidence="6">Catalyzes a reversible aldol reaction between acetaldehyde and D-glyceraldehyde 3-phosphate to generate 2-deoxy-D-ribose 5-phosphate.</text>
</comment>
<dbReference type="RefSeq" id="WP_014556865.1">
    <property type="nucleotide sequence ID" value="NC_017459.1"/>
</dbReference>
<dbReference type="GO" id="GO:0005737">
    <property type="term" value="C:cytoplasm"/>
    <property type="evidence" value="ECO:0007669"/>
    <property type="project" value="UniProtKB-SubCell"/>
</dbReference>
<dbReference type="HOGENOM" id="CLU_053595_0_2_2"/>
<comment type="similarity">
    <text evidence="1 6">Belongs to the DeoC/FbaB aldolase family. DeoC type 1 subfamily.</text>
</comment>
<evidence type="ECO:0000313" key="7">
    <source>
        <dbReference type="EMBL" id="CCC41504.1"/>
    </source>
</evidence>
<dbReference type="NCBIfam" id="TIGR00126">
    <property type="entry name" value="deoC"/>
    <property type="match status" value="1"/>
</dbReference>
<dbReference type="GeneID" id="12448624"/>
<dbReference type="InterPro" id="IPR013785">
    <property type="entry name" value="Aldolase_TIM"/>
</dbReference>
<dbReference type="GO" id="GO:0009264">
    <property type="term" value="P:deoxyribonucleotide catabolic process"/>
    <property type="evidence" value="ECO:0007669"/>
    <property type="project" value="UniProtKB-UniRule"/>
</dbReference>
<dbReference type="OrthoDB" id="31145at2157"/>
<dbReference type="FunFam" id="3.20.20.70:FF:000044">
    <property type="entry name" value="Deoxyribose-phosphate aldolase"/>
    <property type="match status" value="1"/>
</dbReference>
<dbReference type="Proteomes" id="UP000007954">
    <property type="component" value="Chromosome"/>
</dbReference>
<gene>
    <name evidence="6 7" type="primary">deoC</name>
    <name evidence="7" type="ordered locus">Hqrw_3767</name>
</gene>
<keyword evidence="3 6" id="KW-0456">Lyase</keyword>
<evidence type="ECO:0000256" key="6">
    <source>
        <dbReference type="HAMAP-Rule" id="MF_00114"/>
    </source>
</evidence>
<evidence type="ECO:0000313" key="8">
    <source>
        <dbReference type="Proteomes" id="UP000007954"/>
    </source>
</evidence>
<dbReference type="AlphaFoldDB" id="G0LN34"/>
<dbReference type="PANTHER" id="PTHR10889:SF1">
    <property type="entry name" value="DEOXYRIBOSE-PHOSPHATE ALDOLASE"/>
    <property type="match status" value="1"/>
</dbReference>
<organism evidence="7 8">
    <name type="scientific">Haloquadratum walsbyi (strain DSM 16854 / JCM 12705 / C23)</name>
    <dbReference type="NCBI Taxonomy" id="768065"/>
    <lineage>
        <taxon>Archaea</taxon>
        <taxon>Methanobacteriati</taxon>
        <taxon>Methanobacteriota</taxon>
        <taxon>Stenosarchaea group</taxon>
        <taxon>Halobacteria</taxon>
        <taxon>Halobacteriales</taxon>
        <taxon>Haloferacaceae</taxon>
        <taxon>Haloquadratum</taxon>
    </lineage>
</organism>
<dbReference type="InterPro" id="IPR011343">
    <property type="entry name" value="DeoC"/>
</dbReference>
<evidence type="ECO:0000256" key="1">
    <source>
        <dbReference type="ARBA" id="ARBA00010936"/>
    </source>
</evidence>
<dbReference type="GO" id="GO:0016052">
    <property type="term" value="P:carbohydrate catabolic process"/>
    <property type="evidence" value="ECO:0007669"/>
    <property type="project" value="TreeGrafter"/>
</dbReference>